<dbReference type="GO" id="GO:0022626">
    <property type="term" value="C:cytosolic ribosome"/>
    <property type="evidence" value="ECO:0007669"/>
    <property type="project" value="UniProtKB-ARBA"/>
</dbReference>
<evidence type="ECO:0000256" key="1">
    <source>
        <dbReference type="ARBA" id="ARBA00005824"/>
    </source>
</evidence>
<keyword evidence="3 4" id="KW-0687">Ribonucleoprotein</keyword>
<organism evidence="6 7">
    <name type="scientific">Meganyctiphanes norvegica</name>
    <name type="common">Northern krill</name>
    <name type="synonym">Thysanopoda norvegica</name>
    <dbReference type="NCBI Taxonomy" id="48144"/>
    <lineage>
        <taxon>Eukaryota</taxon>
        <taxon>Metazoa</taxon>
        <taxon>Ecdysozoa</taxon>
        <taxon>Arthropoda</taxon>
        <taxon>Crustacea</taxon>
        <taxon>Multicrustacea</taxon>
        <taxon>Malacostraca</taxon>
        <taxon>Eumalacostraca</taxon>
        <taxon>Eucarida</taxon>
        <taxon>Euphausiacea</taxon>
        <taxon>Euphausiidae</taxon>
        <taxon>Meganyctiphanes</taxon>
    </lineage>
</organism>
<evidence type="ECO:0000313" key="7">
    <source>
        <dbReference type="Proteomes" id="UP001497623"/>
    </source>
</evidence>
<dbReference type="FunFam" id="3.30.1330.30:FF:000005">
    <property type="entry name" value="40S ribosomal protein S12"/>
    <property type="match status" value="1"/>
</dbReference>
<sequence length="171" mass="18709">IFYLQFPATAERRSSRSETRTHCASDRGRPIMSDVEGDVSAPAAAVGGPMDLNTAVQEVLKQALMTDGLARGLHEAVKALDKRQALLCLLANNCDEPGYTKLVEALCQEHQIRLLKVDSNKMLGEWAGLCKIDRDGKARKVVGCSCVVVTDYGKETQAHDIVNDYFKSKGQ</sequence>
<dbReference type="InterPro" id="IPR004038">
    <property type="entry name" value="Ribosomal_eL8/eL30/eS12/Gad45"/>
</dbReference>
<evidence type="ECO:0000256" key="2">
    <source>
        <dbReference type="ARBA" id="ARBA00022980"/>
    </source>
</evidence>
<dbReference type="Pfam" id="PF01248">
    <property type="entry name" value="Ribosomal_L7Ae"/>
    <property type="match status" value="1"/>
</dbReference>
<dbReference type="GO" id="GO:0003735">
    <property type="term" value="F:structural constituent of ribosome"/>
    <property type="evidence" value="ECO:0007669"/>
    <property type="project" value="InterPro"/>
</dbReference>
<name>A0AAV2SBA7_MEGNR</name>
<dbReference type="InterPro" id="IPR029064">
    <property type="entry name" value="Ribosomal_eL30-like_sf"/>
</dbReference>
<feature type="non-terminal residue" evidence="6">
    <location>
        <position position="1"/>
    </location>
</feature>
<accession>A0AAV2SBA7</accession>
<gene>
    <name evidence="6" type="ORF">MNOR_LOCUS34153</name>
</gene>
<dbReference type="EMBL" id="CAXKWB010051612">
    <property type="protein sequence ID" value="CAL4171547.1"/>
    <property type="molecule type" value="Genomic_DNA"/>
</dbReference>
<evidence type="ECO:0000256" key="3">
    <source>
        <dbReference type="ARBA" id="ARBA00023274"/>
    </source>
</evidence>
<proteinExistence type="inferred from homology"/>
<dbReference type="PRINTS" id="PR00972">
    <property type="entry name" value="RIBSOMALS12E"/>
</dbReference>
<comment type="similarity">
    <text evidence="1 4">Belongs to the eukaryotic ribosomal protein eS12 family.</text>
</comment>
<dbReference type="GO" id="GO:0015935">
    <property type="term" value="C:small ribosomal subunit"/>
    <property type="evidence" value="ECO:0007669"/>
    <property type="project" value="UniProtKB-ARBA"/>
</dbReference>
<protein>
    <recommendedName>
        <fullName evidence="4">40S ribosomal protein S12</fullName>
    </recommendedName>
</protein>
<comment type="caution">
    <text evidence="6">The sequence shown here is derived from an EMBL/GenBank/DDBJ whole genome shotgun (WGS) entry which is preliminary data.</text>
</comment>
<evidence type="ECO:0000259" key="5">
    <source>
        <dbReference type="Pfam" id="PF01248"/>
    </source>
</evidence>
<dbReference type="AlphaFoldDB" id="A0AAV2SBA7"/>
<dbReference type="InterPro" id="IPR000530">
    <property type="entry name" value="Ribosomal_eS12"/>
</dbReference>
<dbReference type="GO" id="GO:0006412">
    <property type="term" value="P:translation"/>
    <property type="evidence" value="ECO:0007669"/>
    <property type="project" value="InterPro"/>
</dbReference>
<evidence type="ECO:0000313" key="6">
    <source>
        <dbReference type="EMBL" id="CAL4171547.1"/>
    </source>
</evidence>
<reference evidence="6 7" key="1">
    <citation type="submission" date="2024-05" db="EMBL/GenBank/DDBJ databases">
        <authorList>
            <person name="Wallberg A."/>
        </authorList>
    </citation>
    <scope>NUCLEOTIDE SEQUENCE [LARGE SCALE GENOMIC DNA]</scope>
</reference>
<dbReference type="Gene3D" id="3.30.1330.30">
    <property type="match status" value="1"/>
</dbReference>
<dbReference type="Proteomes" id="UP001497623">
    <property type="component" value="Unassembled WGS sequence"/>
</dbReference>
<dbReference type="SUPFAM" id="SSF55315">
    <property type="entry name" value="L30e-like"/>
    <property type="match status" value="1"/>
</dbReference>
<keyword evidence="7" id="KW-1185">Reference proteome</keyword>
<evidence type="ECO:0000256" key="4">
    <source>
        <dbReference type="RuleBase" id="RU000670"/>
    </source>
</evidence>
<dbReference type="PANTHER" id="PTHR11843">
    <property type="entry name" value="40S RIBOSOMAL PROTEIN S12"/>
    <property type="match status" value="1"/>
</dbReference>
<feature type="domain" description="Ribosomal protein eL8/eL30/eS12/Gadd45" evidence="5">
    <location>
        <begin position="55"/>
        <end position="148"/>
    </location>
</feature>
<keyword evidence="2 4" id="KW-0689">Ribosomal protein</keyword>